<keyword evidence="4" id="KW-1185">Reference proteome</keyword>
<keyword evidence="3" id="KW-0496">Mitochondrion</keyword>
<dbReference type="InterPro" id="IPR006553">
    <property type="entry name" value="Leu-rich_rpt_Cys-con_subtyp"/>
</dbReference>
<evidence type="ECO:0000313" key="3">
    <source>
        <dbReference type="EMBL" id="SPQ98959.1"/>
    </source>
</evidence>
<dbReference type="GO" id="GO:0019005">
    <property type="term" value="C:SCF ubiquitin ligase complex"/>
    <property type="evidence" value="ECO:0007669"/>
    <property type="project" value="TreeGrafter"/>
</dbReference>
<dbReference type="SUPFAM" id="SSF81383">
    <property type="entry name" value="F-box domain"/>
    <property type="match status" value="1"/>
</dbReference>
<dbReference type="EMBL" id="OVEO01000010">
    <property type="protein sequence ID" value="SPQ98959.1"/>
    <property type="molecule type" value="Genomic_DNA"/>
</dbReference>
<evidence type="ECO:0000313" key="4">
    <source>
        <dbReference type="Proteomes" id="UP000039324"/>
    </source>
</evidence>
<sequence>MVLLADLPLDVLHSVFMYLDVGDVVGAPIGQVCRLLRQASRHPDYLARISSLAVSAVADGSQPTTVALPVFAGILGRCRGLVRLSAQGCHDWCMPVIAGCDRVRHLDLSGCPSLTDRGIALVMHGCRNVESLVLRGCRLLTDASIEHVTDACRSTLRRLDISETRVTHAGLSYLAQMRIPIVIADNCVFVTSPSGLPGDAVWRPDLLPSPRQPYAA</sequence>
<dbReference type="SUPFAM" id="SSF52047">
    <property type="entry name" value="RNI-like"/>
    <property type="match status" value="1"/>
</dbReference>
<dbReference type="PROSITE" id="PS50181">
    <property type="entry name" value="FBOX"/>
    <property type="match status" value="1"/>
</dbReference>
<feature type="domain" description="F-box" evidence="1">
    <location>
        <begin position="1"/>
        <end position="49"/>
    </location>
</feature>
<dbReference type="Proteomes" id="UP000290189">
    <property type="component" value="Unassembled WGS sequence"/>
</dbReference>
<proteinExistence type="predicted"/>
<accession>A0A0G4IY55</accession>
<dbReference type="Pfam" id="PF25372">
    <property type="entry name" value="DUF7885"/>
    <property type="match status" value="1"/>
</dbReference>
<dbReference type="AlphaFoldDB" id="A0A0G4IY55"/>
<dbReference type="GO" id="GO:0031146">
    <property type="term" value="P:SCF-dependent proteasomal ubiquitin-dependent protein catabolic process"/>
    <property type="evidence" value="ECO:0007669"/>
    <property type="project" value="TreeGrafter"/>
</dbReference>
<name>A0A0G4IY55_PLABS</name>
<reference evidence="2 4" key="1">
    <citation type="submission" date="2015-02" db="EMBL/GenBank/DDBJ databases">
        <authorList>
            <person name="Chooi Y.-H."/>
        </authorList>
    </citation>
    <scope>NUCLEOTIDE SEQUENCE [LARGE SCALE GENOMIC DNA]</scope>
    <source>
        <strain evidence="2">E3</strain>
    </source>
</reference>
<dbReference type="SMART" id="SM00367">
    <property type="entry name" value="LRR_CC"/>
    <property type="match status" value="3"/>
</dbReference>
<dbReference type="InterPro" id="IPR001810">
    <property type="entry name" value="F-box_dom"/>
</dbReference>
<dbReference type="Gene3D" id="3.80.10.10">
    <property type="entry name" value="Ribonuclease Inhibitor"/>
    <property type="match status" value="2"/>
</dbReference>
<dbReference type="InterPro" id="IPR057207">
    <property type="entry name" value="FBXL15_LRR"/>
</dbReference>
<dbReference type="InterPro" id="IPR036047">
    <property type="entry name" value="F-box-like_dom_sf"/>
</dbReference>
<dbReference type="EMBL" id="CDSF01000098">
    <property type="protein sequence ID" value="CEP00152.1"/>
    <property type="molecule type" value="Genomic_DNA"/>
</dbReference>
<dbReference type="OrthoDB" id="6369003at2759"/>
<reference evidence="3 5" key="2">
    <citation type="submission" date="2018-03" db="EMBL/GenBank/DDBJ databases">
        <authorList>
            <person name="Fogelqvist J."/>
        </authorList>
    </citation>
    <scope>NUCLEOTIDE SEQUENCE [LARGE SCALE GENOMIC DNA]</scope>
</reference>
<evidence type="ECO:0000313" key="2">
    <source>
        <dbReference type="EMBL" id="CEP00152.1"/>
    </source>
</evidence>
<geneLocation type="mitochondrion" evidence="3"/>
<gene>
    <name evidence="2" type="ORF">PBRA_007886</name>
    <name evidence="3" type="ORF">PLBR_LOCUS6174</name>
</gene>
<dbReference type="PANTHER" id="PTHR13318">
    <property type="entry name" value="PARTNER OF PAIRED, ISOFORM B-RELATED"/>
    <property type="match status" value="1"/>
</dbReference>
<dbReference type="Proteomes" id="UP000039324">
    <property type="component" value="Unassembled WGS sequence"/>
</dbReference>
<organism evidence="2 4">
    <name type="scientific">Plasmodiophora brassicae</name>
    <name type="common">Clubroot disease agent</name>
    <dbReference type="NCBI Taxonomy" id="37360"/>
    <lineage>
        <taxon>Eukaryota</taxon>
        <taxon>Sar</taxon>
        <taxon>Rhizaria</taxon>
        <taxon>Endomyxa</taxon>
        <taxon>Phytomyxea</taxon>
        <taxon>Plasmodiophorida</taxon>
        <taxon>Plasmodiophoridae</taxon>
        <taxon>Plasmodiophora</taxon>
    </lineage>
</organism>
<dbReference type="STRING" id="37360.A0A0G4IY55"/>
<dbReference type="InterPro" id="IPR032675">
    <property type="entry name" value="LRR_dom_sf"/>
</dbReference>
<dbReference type="Gene3D" id="1.20.1280.50">
    <property type="match status" value="1"/>
</dbReference>
<protein>
    <recommendedName>
        <fullName evidence="1">F-box domain-containing protein</fullName>
    </recommendedName>
</protein>
<evidence type="ECO:0000259" key="1">
    <source>
        <dbReference type="PROSITE" id="PS50181"/>
    </source>
</evidence>
<dbReference type="Pfam" id="PF12937">
    <property type="entry name" value="F-box-like"/>
    <property type="match status" value="1"/>
</dbReference>
<evidence type="ECO:0000313" key="5">
    <source>
        <dbReference type="Proteomes" id="UP000290189"/>
    </source>
</evidence>